<evidence type="ECO:0000313" key="1">
    <source>
        <dbReference type="EMBL" id="KAA6322434.1"/>
    </source>
</evidence>
<dbReference type="InterPro" id="IPR043129">
    <property type="entry name" value="ATPase_NBD"/>
</dbReference>
<dbReference type="Gene3D" id="3.30.420.40">
    <property type="match status" value="1"/>
</dbReference>
<dbReference type="EMBL" id="SNRY01003047">
    <property type="protein sequence ID" value="KAA6322434.1"/>
    <property type="molecule type" value="Genomic_DNA"/>
</dbReference>
<dbReference type="SUPFAM" id="SSF53067">
    <property type="entry name" value="Actin-like ATPase domain"/>
    <property type="match status" value="1"/>
</dbReference>
<feature type="non-terminal residue" evidence="1">
    <location>
        <position position="68"/>
    </location>
</feature>
<organism evidence="1">
    <name type="scientific">termite gut metagenome</name>
    <dbReference type="NCBI Taxonomy" id="433724"/>
    <lineage>
        <taxon>unclassified sequences</taxon>
        <taxon>metagenomes</taxon>
        <taxon>organismal metagenomes</taxon>
    </lineage>
</organism>
<sequence>MITGSYRIGLDVGSTTAKIVITDDCDTVVFSKYERHHANILETTVNFFNEAGRRITSAPRCNYYYRLY</sequence>
<dbReference type="AlphaFoldDB" id="A0A5J4QND1"/>
<protein>
    <submittedName>
        <fullName evidence="1">Uncharacterized protein</fullName>
    </submittedName>
</protein>
<reference evidence="1" key="1">
    <citation type="submission" date="2019-03" db="EMBL/GenBank/DDBJ databases">
        <title>Single cell metagenomics reveals metabolic interactions within the superorganism composed of flagellate Streblomastix strix and complex community of Bacteroidetes bacteria on its surface.</title>
        <authorList>
            <person name="Treitli S.C."/>
            <person name="Kolisko M."/>
            <person name="Husnik F."/>
            <person name="Keeling P."/>
            <person name="Hampl V."/>
        </authorList>
    </citation>
    <scope>NUCLEOTIDE SEQUENCE</scope>
    <source>
        <strain evidence="1">STM</strain>
    </source>
</reference>
<proteinExistence type="predicted"/>
<name>A0A5J4QND1_9ZZZZ</name>
<gene>
    <name evidence="1" type="ORF">EZS27_028022</name>
</gene>
<accession>A0A5J4QND1</accession>
<comment type="caution">
    <text evidence="1">The sequence shown here is derived from an EMBL/GenBank/DDBJ whole genome shotgun (WGS) entry which is preliminary data.</text>
</comment>